<evidence type="ECO:0000256" key="6">
    <source>
        <dbReference type="SAM" id="Phobius"/>
    </source>
</evidence>
<dbReference type="GO" id="GO:0000028">
    <property type="term" value="P:ribosomal small subunit assembly"/>
    <property type="evidence" value="ECO:0007669"/>
    <property type="project" value="TreeGrafter"/>
</dbReference>
<dbReference type="FunFam" id="1.10.10.10:FF:000118">
    <property type="entry name" value="40S ribosomal protein S19"/>
    <property type="match status" value="1"/>
</dbReference>
<protein>
    <recommendedName>
        <fullName evidence="9">40S ribosomal protein S19</fullName>
    </recommendedName>
</protein>
<comment type="similarity">
    <text evidence="4">Belongs to the ustYa family.</text>
</comment>
<evidence type="ECO:0008006" key="9">
    <source>
        <dbReference type="Google" id="ProtNLM"/>
    </source>
</evidence>
<dbReference type="GO" id="GO:0043386">
    <property type="term" value="P:mycotoxin biosynthetic process"/>
    <property type="evidence" value="ECO:0007669"/>
    <property type="project" value="InterPro"/>
</dbReference>
<dbReference type="InterPro" id="IPR036390">
    <property type="entry name" value="WH_DNA-bd_sf"/>
</dbReference>
<keyword evidence="6" id="KW-0472">Membrane</keyword>
<keyword evidence="6" id="KW-0812">Transmembrane</keyword>
<dbReference type="Pfam" id="PF11807">
    <property type="entry name" value="UstYa"/>
    <property type="match status" value="1"/>
</dbReference>
<keyword evidence="2" id="KW-0689">Ribosomal protein</keyword>
<feature type="region of interest" description="Disordered" evidence="5">
    <location>
        <begin position="354"/>
        <end position="388"/>
    </location>
</feature>
<dbReference type="InterPro" id="IPR021765">
    <property type="entry name" value="UstYa-like"/>
</dbReference>
<keyword evidence="8" id="KW-1185">Reference proteome</keyword>
<keyword evidence="3" id="KW-0687">Ribonucleoprotein</keyword>
<dbReference type="PANTHER" id="PTHR11710:SF0">
    <property type="entry name" value="40S RIBOSOMAL PROTEIN S19"/>
    <property type="match status" value="1"/>
</dbReference>
<evidence type="ECO:0000313" key="8">
    <source>
        <dbReference type="Proteomes" id="UP001369815"/>
    </source>
</evidence>
<feature type="region of interest" description="Disordered" evidence="5">
    <location>
        <begin position="1"/>
        <end position="30"/>
    </location>
</feature>
<proteinExistence type="inferred from homology"/>
<dbReference type="PANTHER" id="PTHR11710">
    <property type="entry name" value="40S RIBOSOMAL PROTEIN S19"/>
    <property type="match status" value="1"/>
</dbReference>
<dbReference type="GO" id="GO:0006412">
    <property type="term" value="P:translation"/>
    <property type="evidence" value="ECO:0007669"/>
    <property type="project" value="InterPro"/>
</dbReference>
<dbReference type="GO" id="GO:0003723">
    <property type="term" value="F:RNA binding"/>
    <property type="evidence" value="ECO:0007669"/>
    <property type="project" value="TreeGrafter"/>
</dbReference>
<name>A0AAX6MBW4_9PEZI</name>
<organism evidence="7 8">
    <name type="scientific">Daldinia eschscholtzii</name>
    <dbReference type="NCBI Taxonomy" id="292717"/>
    <lineage>
        <taxon>Eukaryota</taxon>
        <taxon>Fungi</taxon>
        <taxon>Dikarya</taxon>
        <taxon>Ascomycota</taxon>
        <taxon>Pezizomycotina</taxon>
        <taxon>Sordariomycetes</taxon>
        <taxon>Xylariomycetidae</taxon>
        <taxon>Xylariales</taxon>
        <taxon>Hypoxylaceae</taxon>
        <taxon>Daldinia</taxon>
    </lineage>
</organism>
<evidence type="ECO:0000256" key="1">
    <source>
        <dbReference type="ARBA" id="ARBA00010014"/>
    </source>
</evidence>
<feature type="compositionally biased region" description="Basic and acidic residues" evidence="5">
    <location>
        <begin position="1"/>
        <end position="20"/>
    </location>
</feature>
<dbReference type="InterPro" id="IPR036388">
    <property type="entry name" value="WH-like_DNA-bd_sf"/>
</dbReference>
<dbReference type="GO" id="GO:0022627">
    <property type="term" value="C:cytosolic small ribosomal subunit"/>
    <property type="evidence" value="ECO:0007669"/>
    <property type="project" value="UniProtKB-ARBA"/>
</dbReference>
<dbReference type="InterPro" id="IPR001266">
    <property type="entry name" value="Ribosomal_eS19"/>
</dbReference>
<comment type="caution">
    <text evidence="7">The sequence shown here is derived from an EMBL/GenBank/DDBJ whole genome shotgun (WGS) entry which is preliminary data.</text>
</comment>
<evidence type="ECO:0000256" key="4">
    <source>
        <dbReference type="ARBA" id="ARBA00035112"/>
    </source>
</evidence>
<dbReference type="Pfam" id="PF01090">
    <property type="entry name" value="Ribosomal_S19e"/>
    <property type="match status" value="1"/>
</dbReference>
<evidence type="ECO:0000256" key="2">
    <source>
        <dbReference type="ARBA" id="ARBA00022980"/>
    </source>
</evidence>
<dbReference type="SMART" id="SM01413">
    <property type="entry name" value="Ribosomal_S19e"/>
    <property type="match status" value="1"/>
</dbReference>
<dbReference type="AlphaFoldDB" id="A0AAX6MBW4"/>
<sequence length="388" mass="43979">MKDHQRSKDLYRKFSSRHEEDRDDSSSTDVDLEALDLNEKDYMHESTPLTGTSGKSEFLAILKEHRWLIDTFLLVVIVLLLLGGDFRRHGREHFYEGGGDLTGFAPEFGQKITTFSPDPGFVPENTSEFFSDETRKKWLSLVPKGLGYLEIKNPEEYDNLPARLDSYSDQFVVTSSMTHQLHCLYSIAEAYSALTSDTNRVPKETPWHLTHCFDYLRQSIMCCGDVALEGEQTTFPDGFDGSDGWDAKHAQKFINAYASFLKRQGKLPIPGWVDTVKTGPSRELPPQNIDWFYVRAASVARHVYLRKTVGVGRLRKVHGTAKNRGTRPSKHVDGSGSVDRKILQALEKIGVLEQDEEQGGRRITQSGQRDLDRIAQTTAEADEEEDEE</sequence>
<dbReference type="InterPro" id="IPR018277">
    <property type="entry name" value="Ribosomal_eS19_CS"/>
</dbReference>
<dbReference type="Gene3D" id="1.10.10.10">
    <property type="entry name" value="Winged helix-like DNA-binding domain superfamily/Winged helix DNA-binding domain"/>
    <property type="match status" value="1"/>
</dbReference>
<reference evidence="7 8" key="1">
    <citation type="journal article" date="2024" name="Front Chem Biol">
        <title>Unveiling the potential of Daldinia eschscholtzii MFLUCC 19-0629 through bioactivity and bioinformatics studies for enhanced sustainable agriculture production.</title>
        <authorList>
            <person name="Brooks S."/>
            <person name="Weaver J.A."/>
            <person name="Klomchit A."/>
            <person name="Alharthi S.A."/>
            <person name="Onlamun T."/>
            <person name="Nurani R."/>
            <person name="Vong T.K."/>
            <person name="Alberti F."/>
            <person name="Greco C."/>
        </authorList>
    </citation>
    <scope>NUCLEOTIDE SEQUENCE [LARGE SCALE GENOMIC DNA]</scope>
    <source>
        <strain evidence="7">MFLUCC 19-0629</strain>
    </source>
</reference>
<evidence type="ECO:0000256" key="5">
    <source>
        <dbReference type="SAM" id="MobiDB-lite"/>
    </source>
</evidence>
<keyword evidence="6" id="KW-1133">Transmembrane helix</keyword>
<dbReference type="Proteomes" id="UP001369815">
    <property type="component" value="Unassembled WGS sequence"/>
</dbReference>
<evidence type="ECO:0000313" key="7">
    <source>
        <dbReference type="EMBL" id="KAK6949954.1"/>
    </source>
</evidence>
<dbReference type="PROSITE" id="PS00628">
    <property type="entry name" value="RIBOSOMAL_S19E"/>
    <property type="match status" value="1"/>
</dbReference>
<gene>
    <name evidence="7" type="ORF">Daesc_008277</name>
</gene>
<feature type="transmembrane region" description="Helical" evidence="6">
    <location>
        <begin position="67"/>
        <end position="84"/>
    </location>
</feature>
<dbReference type="GO" id="GO:0003735">
    <property type="term" value="F:structural constituent of ribosome"/>
    <property type="evidence" value="ECO:0007669"/>
    <property type="project" value="InterPro"/>
</dbReference>
<dbReference type="EMBL" id="JBANMG010000008">
    <property type="protein sequence ID" value="KAK6949954.1"/>
    <property type="molecule type" value="Genomic_DNA"/>
</dbReference>
<dbReference type="SUPFAM" id="SSF46785">
    <property type="entry name" value="Winged helix' DNA-binding domain"/>
    <property type="match status" value="1"/>
</dbReference>
<accession>A0AAX6MBW4</accession>
<comment type="similarity">
    <text evidence="1">Belongs to the eukaryotic ribosomal protein eS19 family.</text>
</comment>
<evidence type="ECO:0000256" key="3">
    <source>
        <dbReference type="ARBA" id="ARBA00023274"/>
    </source>
</evidence>